<dbReference type="InterPro" id="IPR050491">
    <property type="entry name" value="AmpC-like"/>
</dbReference>
<proteinExistence type="predicted"/>
<dbReference type="Proteomes" id="UP001199916">
    <property type="component" value="Unassembled WGS sequence"/>
</dbReference>
<comment type="caution">
    <text evidence="3">The sequence shown here is derived from an EMBL/GenBank/DDBJ whole genome shotgun (WGS) entry which is preliminary data.</text>
</comment>
<sequence length="677" mass="75585">MIHSRIRKKAVIILASLLMVSSAVPSVYASSAEAGSYANKSLGPVSSKEVEAFADEFFERQDVKDMGIPGAVFVVVKDGKVLLQKGYGYADVDKKTPADPEKTVFRIASVSKVFTATAVMQLVEQGEIDVNHDVQEYMGDIKIKNNTDFPVTVEHLLTHTTGFDIVDPPQGDSISYDLSKVYPLKEYVKEWMPTVIRKPGDVFKYDNIASMLQGYIVQNMSGLPFNQYVNENIFKPLGMNNSGFLMTPELREKLAAGYNEHNKTSPIYHFAPNDMPHGGMLTTGSDMAKFMIAFLNQGKLDGNRILKEETVKEMSKVHMGIHPKVPNMAYGFEYAYQDYYNGQNVIGKSGAAPGGFSSWMWLLPEQNVGAFIVYNKSGKLQEKIFKAFMDRYYPKPEPAPKKYLTPTKEQLRRFEGVYRDLRVSYVLTRIHAAADGRLELENLTGKQVVRQVDPLLFEDENGSQVAFKENPDGTIGYMFSKTNRVSWVEKLPQPERFQDVPDNHPYAEYIEGLHQLGIVGSKPDGTFGPNEPLTRAEFVVQLINWTGIPASKAPLIFEDTHDMPEAGKIQTALEYNFIKGTSERLFEPNRPIVRQEAAAIMSRVMSGFGAKPSEGAIVGDTEPWAESAVKFIAGKQYYGPEVSISPDGAVDYRSKKMMTRQEAAALIYLASKWSVSS</sequence>
<feature type="signal peptide" evidence="1">
    <location>
        <begin position="1"/>
        <end position="29"/>
    </location>
</feature>
<organism evidence="3 4">
    <name type="scientific">Paenibacillus profundus</name>
    <dbReference type="NCBI Taxonomy" id="1173085"/>
    <lineage>
        <taxon>Bacteria</taxon>
        <taxon>Bacillati</taxon>
        <taxon>Bacillota</taxon>
        <taxon>Bacilli</taxon>
        <taxon>Bacillales</taxon>
        <taxon>Paenibacillaceae</taxon>
        <taxon>Paenibacillus</taxon>
    </lineage>
</organism>
<reference evidence="3 4" key="1">
    <citation type="submission" date="2021-11" db="EMBL/GenBank/DDBJ databases">
        <title>Draft genome sequence of Paenibacillus profundus YoMME, a new Gram-positive bacteria with exoelectrogenic properties.</title>
        <authorList>
            <person name="Hubenova Y."/>
            <person name="Hubenova E."/>
            <person name="Manasiev Y."/>
            <person name="Peykov S."/>
            <person name="Mitov M."/>
        </authorList>
    </citation>
    <scope>NUCLEOTIDE SEQUENCE [LARGE SCALE GENOMIC DNA]</scope>
    <source>
        <strain evidence="3 4">YoMME</strain>
    </source>
</reference>
<evidence type="ECO:0000313" key="3">
    <source>
        <dbReference type="EMBL" id="MCE5172713.1"/>
    </source>
</evidence>
<dbReference type="PANTHER" id="PTHR46825">
    <property type="entry name" value="D-ALANYL-D-ALANINE-CARBOXYPEPTIDASE/ENDOPEPTIDASE AMPH"/>
    <property type="match status" value="1"/>
</dbReference>
<evidence type="ECO:0000256" key="1">
    <source>
        <dbReference type="SAM" id="SignalP"/>
    </source>
</evidence>
<evidence type="ECO:0000259" key="2">
    <source>
        <dbReference type="PROSITE" id="PS51272"/>
    </source>
</evidence>
<keyword evidence="1" id="KW-0732">Signal</keyword>
<dbReference type="InterPro" id="IPR001119">
    <property type="entry name" value="SLH_dom"/>
</dbReference>
<keyword evidence="4" id="KW-1185">Reference proteome</keyword>
<protein>
    <submittedName>
        <fullName evidence="3">Serine hydrolase</fullName>
    </submittedName>
</protein>
<feature type="chain" id="PRO_5045955378" evidence="1">
    <location>
        <begin position="30"/>
        <end position="677"/>
    </location>
</feature>
<dbReference type="PANTHER" id="PTHR46825:SF9">
    <property type="entry name" value="BETA-LACTAMASE-RELATED DOMAIN-CONTAINING PROTEIN"/>
    <property type="match status" value="1"/>
</dbReference>
<dbReference type="EMBL" id="JAJNBZ010000033">
    <property type="protein sequence ID" value="MCE5172713.1"/>
    <property type="molecule type" value="Genomic_DNA"/>
</dbReference>
<keyword evidence="3" id="KW-0378">Hydrolase</keyword>
<dbReference type="GO" id="GO:0016787">
    <property type="term" value="F:hydrolase activity"/>
    <property type="evidence" value="ECO:0007669"/>
    <property type="project" value="UniProtKB-KW"/>
</dbReference>
<dbReference type="Gene3D" id="3.40.710.10">
    <property type="entry name" value="DD-peptidase/beta-lactamase superfamily"/>
    <property type="match status" value="1"/>
</dbReference>
<dbReference type="InterPro" id="IPR012338">
    <property type="entry name" value="Beta-lactam/transpept-like"/>
</dbReference>
<dbReference type="SUPFAM" id="SSF56601">
    <property type="entry name" value="beta-lactamase/transpeptidase-like"/>
    <property type="match status" value="1"/>
</dbReference>
<accession>A0ABS8YLI3</accession>
<dbReference type="RefSeq" id="WP_233698791.1">
    <property type="nucleotide sequence ID" value="NZ_JAJNBZ010000033.1"/>
</dbReference>
<feature type="domain" description="SLH" evidence="2">
    <location>
        <begin position="493"/>
        <end position="556"/>
    </location>
</feature>
<dbReference type="Pfam" id="PF00395">
    <property type="entry name" value="SLH"/>
    <property type="match status" value="2"/>
</dbReference>
<dbReference type="PROSITE" id="PS51272">
    <property type="entry name" value="SLH"/>
    <property type="match status" value="1"/>
</dbReference>
<name>A0ABS8YLI3_9BACL</name>
<gene>
    <name evidence="3" type="ORF">LQV63_25930</name>
</gene>
<dbReference type="InterPro" id="IPR001466">
    <property type="entry name" value="Beta-lactam-related"/>
</dbReference>
<evidence type="ECO:0000313" key="4">
    <source>
        <dbReference type="Proteomes" id="UP001199916"/>
    </source>
</evidence>
<dbReference type="Pfam" id="PF00144">
    <property type="entry name" value="Beta-lactamase"/>
    <property type="match status" value="1"/>
</dbReference>